<dbReference type="AlphaFoldDB" id="A0A382JNG6"/>
<dbReference type="GO" id="GO:0003824">
    <property type="term" value="F:catalytic activity"/>
    <property type="evidence" value="ECO:0007669"/>
    <property type="project" value="InterPro"/>
</dbReference>
<accession>A0A382JNG6</accession>
<feature type="domain" description="Amidase" evidence="1">
    <location>
        <begin position="11"/>
        <end position="223"/>
    </location>
</feature>
<dbReference type="InterPro" id="IPR036928">
    <property type="entry name" value="AS_sf"/>
</dbReference>
<dbReference type="Gene3D" id="3.90.1300.10">
    <property type="entry name" value="Amidase signature (AS) domain"/>
    <property type="match status" value="1"/>
</dbReference>
<name>A0A382JNG6_9ZZZZ</name>
<dbReference type="PANTHER" id="PTHR11895:SF151">
    <property type="entry name" value="GLUTAMYL-TRNA(GLN) AMIDOTRANSFERASE SUBUNIT A"/>
    <property type="match status" value="1"/>
</dbReference>
<dbReference type="EMBL" id="UINC01075270">
    <property type="protein sequence ID" value="SVC13286.1"/>
    <property type="molecule type" value="Genomic_DNA"/>
</dbReference>
<dbReference type="InterPro" id="IPR023631">
    <property type="entry name" value="Amidase_dom"/>
</dbReference>
<dbReference type="Pfam" id="PF01425">
    <property type="entry name" value="Amidase"/>
    <property type="match status" value="1"/>
</dbReference>
<evidence type="ECO:0000313" key="2">
    <source>
        <dbReference type="EMBL" id="SVC13286.1"/>
    </source>
</evidence>
<dbReference type="PANTHER" id="PTHR11895">
    <property type="entry name" value="TRANSAMIDASE"/>
    <property type="match status" value="1"/>
</dbReference>
<dbReference type="InterPro" id="IPR000120">
    <property type="entry name" value="Amidase"/>
</dbReference>
<evidence type="ECO:0000259" key="1">
    <source>
        <dbReference type="Pfam" id="PF01425"/>
    </source>
</evidence>
<dbReference type="SUPFAM" id="SSF75304">
    <property type="entry name" value="Amidase signature (AS) enzymes"/>
    <property type="match status" value="1"/>
</dbReference>
<sequence>AIHKQPATTVALAGLRLGVPRQYFYENLDAELAPVIEAALKRLLRAGAVLVEVNLPNVEMLNNAAGFAIAMYEQPRELSAYLFFSGSHLNARDVISRVAGKNERSMLMAQLDPEKAISSEAYQAAMGVHRPALQRTYASYFATNGLAAMVVPTTPMPARPIGGEDTVELNGKQEPTFPTYIRNTDPPSVGGLPCLSMPAGLTASGLPVGIEFVGPSNSDDRVLAIGAEFEKLQLSPLVPKV</sequence>
<feature type="non-terminal residue" evidence="2">
    <location>
        <position position="1"/>
    </location>
</feature>
<organism evidence="2">
    <name type="scientific">marine metagenome</name>
    <dbReference type="NCBI Taxonomy" id="408172"/>
    <lineage>
        <taxon>unclassified sequences</taxon>
        <taxon>metagenomes</taxon>
        <taxon>ecological metagenomes</taxon>
    </lineage>
</organism>
<gene>
    <name evidence="2" type="ORF">METZ01_LOCUS266140</name>
</gene>
<protein>
    <recommendedName>
        <fullName evidence="1">Amidase domain-containing protein</fullName>
    </recommendedName>
</protein>
<proteinExistence type="predicted"/>
<reference evidence="2" key="1">
    <citation type="submission" date="2018-05" db="EMBL/GenBank/DDBJ databases">
        <authorList>
            <person name="Lanie J.A."/>
            <person name="Ng W.-L."/>
            <person name="Kazmierczak K.M."/>
            <person name="Andrzejewski T.M."/>
            <person name="Davidsen T.M."/>
            <person name="Wayne K.J."/>
            <person name="Tettelin H."/>
            <person name="Glass J.I."/>
            <person name="Rusch D."/>
            <person name="Podicherti R."/>
            <person name="Tsui H.-C.T."/>
            <person name="Winkler M.E."/>
        </authorList>
    </citation>
    <scope>NUCLEOTIDE SEQUENCE</scope>
</reference>